<dbReference type="InterPro" id="IPR020845">
    <property type="entry name" value="AMP-binding_CS"/>
</dbReference>
<comment type="function">
    <text evidence="3">Acyl-CoA synthases catalyze the initial reaction in fatty acid metabolism, by forming a thioester with CoA. Has some preference toward medium-chain substrates. Plays a role in adipocyte differentiation.</text>
</comment>
<dbReference type="Gene3D" id="3.40.50.980">
    <property type="match status" value="2"/>
</dbReference>
<comment type="catalytic activity">
    <reaction evidence="6">
        <text>octanoate + ATP + CoA = octanoyl-CoA + AMP + diphosphate</text>
        <dbReference type="Rhea" id="RHEA:33631"/>
        <dbReference type="ChEBI" id="CHEBI:25646"/>
        <dbReference type="ChEBI" id="CHEBI:30616"/>
        <dbReference type="ChEBI" id="CHEBI:33019"/>
        <dbReference type="ChEBI" id="CHEBI:57287"/>
        <dbReference type="ChEBI" id="CHEBI:57386"/>
        <dbReference type="ChEBI" id="CHEBI:456215"/>
    </reaction>
</comment>
<dbReference type="SUPFAM" id="SSF56801">
    <property type="entry name" value="Acetyl-CoA synthetase-like"/>
    <property type="match status" value="1"/>
</dbReference>
<gene>
    <name evidence="10" type="ORF">MBJ925_LOCUS12058</name>
</gene>
<dbReference type="EMBL" id="CAJNRE010005491">
    <property type="protein sequence ID" value="CAF2045621.1"/>
    <property type="molecule type" value="Genomic_DNA"/>
</dbReference>
<evidence type="ECO:0000256" key="5">
    <source>
        <dbReference type="ARBA" id="ARBA00039638"/>
    </source>
</evidence>
<dbReference type="EC" id="6.2.1.2" evidence="4"/>
<evidence type="ECO:0000256" key="7">
    <source>
        <dbReference type="ARBA" id="ARBA00048277"/>
    </source>
</evidence>
<dbReference type="GO" id="GO:0006631">
    <property type="term" value="P:fatty acid metabolic process"/>
    <property type="evidence" value="ECO:0007669"/>
    <property type="project" value="TreeGrafter"/>
</dbReference>
<feature type="domain" description="AMP-binding enzyme C-terminal" evidence="9">
    <location>
        <begin position="503"/>
        <end position="579"/>
    </location>
</feature>
<evidence type="ECO:0000256" key="3">
    <source>
        <dbReference type="ARBA" id="ARBA00037247"/>
    </source>
</evidence>
<feature type="domain" description="AMP-dependent synthetase/ligase" evidence="8">
    <location>
        <begin position="58"/>
        <end position="452"/>
    </location>
</feature>
<dbReference type="Pfam" id="PF13193">
    <property type="entry name" value="AMP-binding_C"/>
    <property type="match status" value="1"/>
</dbReference>
<dbReference type="Proteomes" id="UP000663824">
    <property type="component" value="Unassembled WGS sequence"/>
</dbReference>
<dbReference type="Gene3D" id="3.30.300.30">
    <property type="match status" value="1"/>
</dbReference>
<accession>A0A816P9A1</accession>
<dbReference type="Gene3D" id="2.30.38.10">
    <property type="entry name" value="Luciferase, Domain 3"/>
    <property type="match status" value="1"/>
</dbReference>
<dbReference type="Pfam" id="PF00501">
    <property type="entry name" value="AMP-binding"/>
    <property type="match status" value="1"/>
</dbReference>
<evidence type="ECO:0000259" key="8">
    <source>
        <dbReference type="Pfam" id="PF00501"/>
    </source>
</evidence>
<keyword evidence="2" id="KW-0436">Ligase</keyword>
<dbReference type="InterPro" id="IPR000873">
    <property type="entry name" value="AMP-dep_synth/lig_dom"/>
</dbReference>
<dbReference type="PROSITE" id="PS00455">
    <property type="entry name" value="AMP_BINDING"/>
    <property type="match status" value="1"/>
</dbReference>
<comment type="caution">
    <text evidence="10">The sequence shown here is derived from an EMBL/GenBank/DDBJ whole genome shotgun (WGS) entry which is preliminary data.</text>
</comment>
<evidence type="ECO:0000256" key="1">
    <source>
        <dbReference type="ARBA" id="ARBA00006432"/>
    </source>
</evidence>
<evidence type="ECO:0000259" key="9">
    <source>
        <dbReference type="Pfam" id="PF13193"/>
    </source>
</evidence>
<reference evidence="10" key="1">
    <citation type="submission" date="2021-02" db="EMBL/GenBank/DDBJ databases">
        <authorList>
            <person name="Nowell W R."/>
        </authorList>
    </citation>
    <scope>NUCLEOTIDE SEQUENCE</scope>
</reference>
<evidence type="ECO:0000313" key="11">
    <source>
        <dbReference type="Proteomes" id="UP000663824"/>
    </source>
</evidence>
<dbReference type="PANTHER" id="PTHR43201:SF5">
    <property type="entry name" value="MEDIUM-CHAIN ACYL-COA LIGASE ACSF2, MITOCHONDRIAL"/>
    <property type="match status" value="1"/>
</dbReference>
<dbReference type="GO" id="GO:0031956">
    <property type="term" value="F:medium-chain fatty acid-CoA ligase activity"/>
    <property type="evidence" value="ECO:0007669"/>
    <property type="project" value="UniProtKB-EC"/>
</dbReference>
<evidence type="ECO:0000256" key="4">
    <source>
        <dbReference type="ARBA" id="ARBA00039009"/>
    </source>
</evidence>
<comment type="similarity">
    <text evidence="1">Belongs to the ATP-dependent AMP-binding enzyme family.</text>
</comment>
<organism evidence="10 11">
    <name type="scientific">Rotaria magnacalcarata</name>
    <dbReference type="NCBI Taxonomy" id="392030"/>
    <lineage>
        <taxon>Eukaryota</taxon>
        <taxon>Metazoa</taxon>
        <taxon>Spiralia</taxon>
        <taxon>Gnathifera</taxon>
        <taxon>Rotifera</taxon>
        <taxon>Eurotatoria</taxon>
        <taxon>Bdelloidea</taxon>
        <taxon>Philodinida</taxon>
        <taxon>Philodinidae</taxon>
        <taxon>Rotaria</taxon>
    </lineage>
</organism>
<name>A0A816P9A1_9BILA</name>
<evidence type="ECO:0000313" key="10">
    <source>
        <dbReference type="EMBL" id="CAF2045621.1"/>
    </source>
</evidence>
<proteinExistence type="inferred from homology"/>
<dbReference type="AlphaFoldDB" id="A0A816P9A1"/>
<sequence>MLTSNMSRSIVHRLPVWVIIGTQRRNNSTITQKIKLTSSYFHHASSFPLVHKTLSQSFDETATIYPDHECLVFRGEQKRYTYKTFKNEVDSIAASLLDLGFKTNDRFAVWLPNTSENAVMSFVASKLGIIKVYINPAYTERELEYCINKVGCKGIMLSPSVKSIDSLSTFRRLIPELDQHSSPNAELSVKAVPTLKHVIFTGERSPVSGAHSYMDLFKHGLQLSHDKRIEKQAPIDPDSPFAIFYTSGTTGHPKAATLTNFSALNIVRAQWEHLGRFFTRLCVPVPMFHIYGEAVGVLNIAVGKCQIIFPDILPNPVATMRAIHEEKCTAMIGATIIYRDILTHPDKKKYDLSSLIFGELGANPVHKDFLRQIEEEFPIKRVSQGYGMTEHSGRIASSMWAGDEDPKRRHSSIGRCMQGLEIKVVNQQGCTVPIGEQGEVWVRGYPVMNGYYSDPEKTRETITPSGWLKTGDVAKMDEDAYLYYITRQKEVIIRGGANIYPNEIEKTIIEHPSVAEAQVFSIPDERYGEEICAWIKLKTDAPKCLVEDIKNFLIDKLAFFKIPKHIRFVNEFITTPTGKMQKFKMSEVMTNELKHMTN</sequence>
<evidence type="ECO:0000256" key="2">
    <source>
        <dbReference type="ARBA" id="ARBA00022598"/>
    </source>
</evidence>
<dbReference type="PANTHER" id="PTHR43201">
    <property type="entry name" value="ACYL-COA SYNTHETASE"/>
    <property type="match status" value="1"/>
</dbReference>
<protein>
    <recommendedName>
        <fullName evidence="5">Medium-chain acyl-CoA ligase ACSF2, mitochondrial</fullName>
        <ecNumber evidence="4">6.2.1.2</ecNumber>
    </recommendedName>
</protein>
<evidence type="ECO:0000256" key="6">
    <source>
        <dbReference type="ARBA" id="ARBA00047319"/>
    </source>
</evidence>
<dbReference type="InterPro" id="IPR025110">
    <property type="entry name" value="AMP-bd_C"/>
</dbReference>
<dbReference type="InterPro" id="IPR045851">
    <property type="entry name" value="AMP-bd_C_sf"/>
</dbReference>
<comment type="catalytic activity">
    <reaction evidence="7">
        <text>a medium-chain fatty acid + ATP + CoA = a medium-chain fatty acyl-CoA + AMP + diphosphate</text>
        <dbReference type="Rhea" id="RHEA:48340"/>
        <dbReference type="ChEBI" id="CHEBI:30616"/>
        <dbReference type="ChEBI" id="CHEBI:33019"/>
        <dbReference type="ChEBI" id="CHEBI:57287"/>
        <dbReference type="ChEBI" id="CHEBI:59558"/>
        <dbReference type="ChEBI" id="CHEBI:90546"/>
        <dbReference type="ChEBI" id="CHEBI:456215"/>
        <dbReference type="EC" id="6.2.1.2"/>
    </reaction>
</comment>